<evidence type="ECO:0000256" key="1">
    <source>
        <dbReference type="ARBA" id="ARBA00013201"/>
    </source>
</evidence>
<organism evidence="6 7">
    <name type="scientific">Fusarium torreyae</name>
    <dbReference type="NCBI Taxonomy" id="1237075"/>
    <lineage>
        <taxon>Eukaryota</taxon>
        <taxon>Fungi</taxon>
        <taxon>Dikarya</taxon>
        <taxon>Ascomycota</taxon>
        <taxon>Pezizomycotina</taxon>
        <taxon>Sordariomycetes</taxon>
        <taxon>Hypocreomycetidae</taxon>
        <taxon>Hypocreales</taxon>
        <taxon>Nectriaceae</taxon>
        <taxon>Fusarium</taxon>
    </lineage>
</organism>
<dbReference type="GO" id="GO:0016042">
    <property type="term" value="P:lipid catabolic process"/>
    <property type="evidence" value="ECO:0007669"/>
    <property type="project" value="UniProtKB-KW"/>
</dbReference>
<dbReference type="InterPro" id="IPR029058">
    <property type="entry name" value="AB_hydrolase_fold"/>
</dbReference>
<evidence type="ECO:0000256" key="5">
    <source>
        <dbReference type="SAM" id="SignalP"/>
    </source>
</evidence>
<dbReference type="SUPFAM" id="SSF53474">
    <property type="entry name" value="alpha/beta-Hydrolases"/>
    <property type="match status" value="1"/>
</dbReference>
<dbReference type="GO" id="GO:0003847">
    <property type="term" value="F:1-alkyl-2-acetylglycerophosphocholine esterase activity"/>
    <property type="evidence" value="ECO:0007669"/>
    <property type="project" value="UniProtKB-EC"/>
</dbReference>
<name>A0A9W8VKV7_9HYPO</name>
<dbReference type="PANTHER" id="PTHR10272:SF14">
    <property type="entry name" value="PAF ACETYLHYDROLASE FAMILY PROTEIN"/>
    <property type="match status" value="1"/>
</dbReference>
<dbReference type="OrthoDB" id="2363873at2759"/>
<protein>
    <recommendedName>
        <fullName evidence="1">1-alkyl-2-acetylglycerophosphocholine esterase</fullName>
        <ecNumber evidence="1">3.1.1.47</ecNumber>
    </recommendedName>
</protein>
<gene>
    <name evidence="6" type="ORF">NW762_003239</name>
</gene>
<dbReference type="Gene3D" id="3.40.50.1820">
    <property type="entry name" value="alpha/beta hydrolase"/>
    <property type="match status" value="1"/>
</dbReference>
<evidence type="ECO:0000313" key="6">
    <source>
        <dbReference type="EMBL" id="KAJ4267140.1"/>
    </source>
</evidence>
<comment type="caution">
    <text evidence="6">The sequence shown here is derived from an EMBL/GenBank/DDBJ whole genome shotgun (WGS) entry which is preliminary data.</text>
</comment>
<feature type="signal peptide" evidence="5">
    <location>
        <begin position="1"/>
        <end position="16"/>
    </location>
</feature>
<keyword evidence="5" id="KW-0732">Signal</keyword>
<dbReference type="PANTHER" id="PTHR10272">
    <property type="entry name" value="PLATELET-ACTIVATING FACTOR ACETYLHYDROLASE"/>
    <property type="match status" value="1"/>
</dbReference>
<keyword evidence="2" id="KW-0378">Hydrolase</keyword>
<dbReference type="EC" id="3.1.1.47" evidence="1"/>
<keyword evidence="4" id="KW-0443">Lipid metabolism</keyword>
<dbReference type="AlphaFoldDB" id="A0A9W8VKV7"/>
<keyword evidence="7" id="KW-1185">Reference proteome</keyword>
<dbReference type="Proteomes" id="UP001152049">
    <property type="component" value="Unassembled WGS sequence"/>
</dbReference>
<reference evidence="6" key="1">
    <citation type="submission" date="2022-09" db="EMBL/GenBank/DDBJ databases">
        <title>Fusarium specimens isolated from Avocado Roots.</title>
        <authorList>
            <person name="Stajich J."/>
            <person name="Roper C."/>
            <person name="Heimlech-Rivalta G."/>
        </authorList>
    </citation>
    <scope>NUCLEOTIDE SEQUENCE</scope>
    <source>
        <strain evidence="6">CF00136</strain>
    </source>
</reference>
<evidence type="ECO:0000313" key="7">
    <source>
        <dbReference type="Proteomes" id="UP001152049"/>
    </source>
</evidence>
<accession>A0A9W8VKV7</accession>
<sequence>MRFTLFFLSLLELGNAVLLPKPSGPYGVALKVHAMTDNHRIDPYDPKHGKRQVLASIFWPVHEDSCSKKKAAYMPPATAEVYGKQAEQMGLSKDTFKAFEMEVCVVSTSSECKIQSNGKKQKFPLAIFSPGAGNSRLLYSAMARSLASYGNVVVLIDHPYDAVIVELPDGTVVQGGNIPEDTASLEKLTQSWKVRAKDISFVISQIQRPSFQRKVFKGLPGAIDDKKIVTLGHSLGGASAAAAILSDPRIRSGINLDGRLFDPVLSKGLDKPFMLLGRPNHRSEDTTWVKFWKGLRNAKVELEVSGAVHGSFTDFPLLISVLGLPEAAKKQAAPLFGSVDGIVLQKLISETLTGFMNYSFGGSSTSLQKTIMGSKELSVVKSQLPAH</sequence>
<feature type="chain" id="PRO_5040731851" description="1-alkyl-2-acetylglycerophosphocholine esterase" evidence="5">
    <location>
        <begin position="17"/>
        <end position="387"/>
    </location>
</feature>
<proteinExistence type="predicted"/>
<keyword evidence="3" id="KW-0442">Lipid degradation</keyword>
<evidence type="ECO:0000256" key="3">
    <source>
        <dbReference type="ARBA" id="ARBA00022963"/>
    </source>
</evidence>
<dbReference type="EMBL" id="JAOQAZ010000004">
    <property type="protein sequence ID" value="KAJ4267140.1"/>
    <property type="molecule type" value="Genomic_DNA"/>
</dbReference>
<dbReference type="Pfam" id="PF03403">
    <property type="entry name" value="PAF-AH_p_II"/>
    <property type="match status" value="2"/>
</dbReference>
<evidence type="ECO:0000256" key="2">
    <source>
        <dbReference type="ARBA" id="ARBA00022801"/>
    </source>
</evidence>
<evidence type="ECO:0000256" key="4">
    <source>
        <dbReference type="ARBA" id="ARBA00023098"/>
    </source>
</evidence>